<keyword evidence="3" id="KW-1185">Reference proteome</keyword>
<reference evidence="2" key="1">
    <citation type="journal article" date="2021" name="Open Biol.">
        <title>Shared evolutionary footprints suggest mitochondrial oxidative damage underlies multiple complex I losses in fungi.</title>
        <authorList>
            <person name="Schikora-Tamarit M.A."/>
            <person name="Marcet-Houben M."/>
            <person name="Nosek J."/>
            <person name="Gabaldon T."/>
        </authorList>
    </citation>
    <scope>NUCLEOTIDE SEQUENCE</scope>
    <source>
        <strain evidence="2">CBS2887</strain>
    </source>
</reference>
<evidence type="ECO:0000313" key="2">
    <source>
        <dbReference type="EMBL" id="KAH3672663.1"/>
    </source>
</evidence>
<dbReference type="AlphaFoldDB" id="A0A9P8TAR1"/>
<comment type="caution">
    <text evidence="2">The sequence shown here is derived from an EMBL/GenBank/DDBJ whole genome shotgun (WGS) entry which is preliminary data.</text>
</comment>
<reference evidence="2" key="2">
    <citation type="submission" date="2021-01" db="EMBL/GenBank/DDBJ databases">
        <authorList>
            <person name="Schikora-Tamarit M.A."/>
        </authorList>
    </citation>
    <scope>NUCLEOTIDE SEQUENCE</scope>
    <source>
        <strain evidence="2">CBS2887</strain>
    </source>
</reference>
<protein>
    <submittedName>
        <fullName evidence="2">Uncharacterized protein</fullName>
    </submittedName>
</protein>
<gene>
    <name evidence="2" type="ORF">WICPIJ_010033</name>
</gene>
<organism evidence="2 3">
    <name type="scientific">Wickerhamomyces pijperi</name>
    <name type="common">Yeast</name>
    <name type="synonym">Pichia pijperi</name>
    <dbReference type="NCBI Taxonomy" id="599730"/>
    <lineage>
        <taxon>Eukaryota</taxon>
        <taxon>Fungi</taxon>
        <taxon>Dikarya</taxon>
        <taxon>Ascomycota</taxon>
        <taxon>Saccharomycotina</taxon>
        <taxon>Saccharomycetes</taxon>
        <taxon>Phaffomycetales</taxon>
        <taxon>Wickerhamomycetaceae</taxon>
        <taxon>Wickerhamomyces</taxon>
    </lineage>
</organism>
<sequence>MLELRTVSNEESSVESIGLDLRNVNVSLSSYLTWKCWASVAYLKKTSHKKSLPKMDKSSALTIYMHSKANFLTDSMLALKPVDSKARPQLGLIGDDNDNNDKISEQAAAA</sequence>
<evidence type="ECO:0000313" key="3">
    <source>
        <dbReference type="Proteomes" id="UP000774326"/>
    </source>
</evidence>
<proteinExistence type="predicted"/>
<feature type="region of interest" description="Disordered" evidence="1">
    <location>
        <begin position="89"/>
        <end position="110"/>
    </location>
</feature>
<name>A0A9P8TAR1_WICPI</name>
<accession>A0A9P8TAR1</accession>
<dbReference type="EMBL" id="JAEUBG010005785">
    <property type="protein sequence ID" value="KAH3672663.1"/>
    <property type="molecule type" value="Genomic_DNA"/>
</dbReference>
<dbReference type="Proteomes" id="UP000774326">
    <property type="component" value="Unassembled WGS sequence"/>
</dbReference>
<evidence type="ECO:0000256" key="1">
    <source>
        <dbReference type="SAM" id="MobiDB-lite"/>
    </source>
</evidence>